<name>A0AAV7NIR4_PLEWA</name>
<gene>
    <name evidence="1" type="ORF">NDU88_000961</name>
</gene>
<evidence type="ECO:0000313" key="2">
    <source>
        <dbReference type="Proteomes" id="UP001066276"/>
    </source>
</evidence>
<reference evidence="1" key="1">
    <citation type="journal article" date="2022" name="bioRxiv">
        <title>Sequencing and chromosome-scale assembly of the giantPleurodeles waltlgenome.</title>
        <authorList>
            <person name="Brown T."/>
            <person name="Elewa A."/>
            <person name="Iarovenko S."/>
            <person name="Subramanian E."/>
            <person name="Araus A.J."/>
            <person name="Petzold A."/>
            <person name="Susuki M."/>
            <person name="Suzuki K.-i.T."/>
            <person name="Hayashi T."/>
            <person name="Toyoda A."/>
            <person name="Oliveira C."/>
            <person name="Osipova E."/>
            <person name="Leigh N.D."/>
            <person name="Simon A."/>
            <person name="Yun M.H."/>
        </authorList>
    </citation>
    <scope>NUCLEOTIDE SEQUENCE</scope>
    <source>
        <strain evidence="1">20211129_DDA</strain>
        <tissue evidence="1">Liver</tissue>
    </source>
</reference>
<proteinExistence type="predicted"/>
<dbReference type="EMBL" id="JANPWB010000012">
    <property type="protein sequence ID" value="KAJ1112700.1"/>
    <property type="molecule type" value="Genomic_DNA"/>
</dbReference>
<evidence type="ECO:0000313" key="1">
    <source>
        <dbReference type="EMBL" id="KAJ1112700.1"/>
    </source>
</evidence>
<protein>
    <submittedName>
        <fullName evidence="1">Uncharacterized protein</fullName>
    </submittedName>
</protein>
<keyword evidence="2" id="KW-1185">Reference proteome</keyword>
<organism evidence="1 2">
    <name type="scientific">Pleurodeles waltl</name>
    <name type="common">Iberian ribbed newt</name>
    <dbReference type="NCBI Taxonomy" id="8319"/>
    <lineage>
        <taxon>Eukaryota</taxon>
        <taxon>Metazoa</taxon>
        <taxon>Chordata</taxon>
        <taxon>Craniata</taxon>
        <taxon>Vertebrata</taxon>
        <taxon>Euteleostomi</taxon>
        <taxon>Amphibia</taxon>
        <taxon>Batrachia</taxon>
        <taxon>Caudata</taxon>
        <taxon>Salamandroidea</taxon>
        <taxon>Salamandridae</taxon>
        <taxon>Pleurodelinae</taxon>
        <taxon>Pleurodeles</taxon>
    </lineage>
</organism>
<accession>A0AAV7NIR4</accession>
<dbReference type="AlphaFoldDB" id="A0AAV7NIR4"/>
<comment type="caution">
    <text evidence="1">The sequence shown here is derived from an EMBL/GenBank/DDBJ whole genome shotgun (WGS) entry which is preliminary data.</text>
</comment>
<dbReference type="Proteomes" id="UP001066276">
    <property type="component" value="Chromosome 8"/>
</dbReference>
<sequence length="110" mass="11963">MYYDIITSVPGYPLTCAVLGLNCGVSSGPSLALLDSADPQLSHGPRCRYRCPRAIRGIRQGKPCSDEYGTAAAVRAPSKFGWAYRVLPSSLTGPFCYRSEDIYRAQLEAL</sequence>